<dbReference type="InterPro" id="IPR044742">
    <property type="entry name" value="DEAD/DEAH_RhlB"/>
</dbReference>
<dbReference type="Gene3D" id="3.40.50.300">
    <property type="entry name" value="P-loop containing nucleotide triphosphate hydrolases"/>
    <property type="match status" value="2"/>
</dbReference>
<dbReference type="PROSITE" id="PS51195">
    <property type="entry name" value="Q_MOTIF"/>
    <property type="match status" value="1"/>
</dbReference>
<reference evidence="10 11" key="1">
    <citation type="submission" date="2016-09" db="EMBL/GenBank/DDBJ databases">
        <authorList>
            <person name="Capua I."/>
            <person name="De Benedictis P."/>
            <person name="Joannis T."/>
            <person name="Lombin L.H."/>
            <person name="Cattoli G."/>
        </authorList>
    </citation>
    <scope>NUCLEOTIDE SEQUENCE [LARGE SCALE GENOMIC DNA]</scope>
    <source>
        <strain evidence="10 11">A7P-90m</strain>
    </source>
</reference>
<feature type="short sequence motif" description="Q motif" evidence="6">
    <location>
        <begin position="1"/>
        <end position="29"/>
    </location>
</feature>
<dbReference type="CDD" id="cd00268">
    <property type="entry name" value="DEADc"/>
    <property type="match status" value="1"/>
</dbReference>
<dbReference type="Proteomes" id="UP000199452">
    <property type="component" value="Unassembled WGS sequence"/>
</dbReference>
<protein>
    <submittedName>
        <fullName evidence="10">ATP-dependent RNA helicase RhlE</fullName>
    </submittedName>
</protein>
<dbReference type="GO" id="GO:0005524">
    <property type="term" value="F:ATP binding"/>
    <property type="evidence" value="ECO:0007669"/>
    <property type="project" value="UniProtKB-KW"/>
</dbReference>
<dbReference type="GO" id="GO:0003676">
    <property type="term" value="F:nucleic acid binding"/>
    <property type="evidence" value="ECO:0007669"/>
    <property type="project" value="InterPro"/>
</dbReference>
<feature type="domain" description="Helicase ATP-binding" evidence="7">
    <location>
        <begin position="32"/>
        <end position="207"/>
    </location>
</feature>
<comment type="similarity">
    <text evidence="5">Belongs to the DEAD box helicase family.</text>
</comment>
<evidence type="ECO:0000256" key="6">
    <source>
        <dbReference type="PROSITE-ProRule" id="PRU00552"/>
    </source>
</evidence>
<dbReference type="CDD" id="cd18787">
    <property type="entry name" value="SF2_C_DEAD"/>
    <property type="match status" value="1"/>
</dbReference>
<dbReference type="InterPro" id="IPR014014">
    <property type="entry name" value="RNA_helicase_DEAD_Q_motif"/>
</dbReference>
<dbReference type="AlphaFoldDB" id="A0A1G6NIF4"/>
<dbReference type="SUPFAM" id="SSF52540">
    <property type="entry name" value="P-loop containing nucleoside triphosphate hydrolases"/>
    <property type="match status" value="1"/>
</dbReference>
<evidence type="ECO:0000256" key="1">
    <source>
        <dbReference type="ARBA" id="ARBA00022741"/>
    </source>
</evidence>
<evidence type="ECO:0000256" key="2">
    <source>
        <dbReference type="ARBA" id="ARBA00022801"/>
    </source>
</evidence>
<dbReference type="SMART" id="SM00487">
    <property type="entry name" value="DEXDc"/>
    <property type="match status" value="1"/>
</dbReference>
<dbReference type="EMBL" id="FMYP01000043">
    <property type="protein sequence ID" value="SDC67086.1"/>
    <property type="molecule type" value="Genomic_DNA"/>
</dbReference>
<proteinExistence type="inferred from homology"/>
<keyword evidence="2" id="KW-0378">Hydrolase</keyword>
<sequence length="419" mass="47677">MRFEQYRIAPELKRSLEELNFRRPTDIQHKAIPPILEGEDVLAIAQTGTGKTAAYAIPIIQLIHEKKLNRLPQGINCVVVVPTRELALQVTKTFEAIEKYTKVKSFCVFGGVEQEAQIAQLVAGIDILITTPGRMFDLVSQGYIRLDHVDTLILDEADHMLALGFYGDIQSMLRFLPRQRQTLFFSATINEHIKDLAYSLVRKPIRIQISPKDPVSKNINHSVTHIAMDDKRFFLERLIKENAESKILVFVRTQVRAERVCLAMGRVGLVCGTIHGGKDQAERIDALENFREGTLKVLIATDVTARGIDIPNVNYVVNYDLPDVPENYVHRVGRTGRGVSRGTAVSFCSEEERPVLEAIELFMDKKVKVLDIDQKDYTTTIDFSEEPSNDWKTLMKEIDAFDEETKLRKKKNLKKKNKK</sequence>
<dbReference type="GO" id="GO:0005829">
    <property type="term" value="C:cytosol"/>
    <property type="evidence" value="ECO:0007669"/>
    <property type="project" value="TreeGrafter"/>
</dbReference>
<dbReference type="PANTHER" id="PTHR47959:SF13">
    <property type="entry name" value="ATP-DEPENDENT RNA HELICASE RHLE"/>
    <property type="match status" value="1"/>
</dbReference>
<keyword evidence="1" id="KW-0547">Nucleotide-binding</keyword>
<dbReference type="GO" id="GO:0003724">
    <property type="term" value="F:RNA helicase activity"/>
    <property type="evidence" value="ECO:0007669"/>
    <property type="project" value="InterPro"/>
</dbReference>
<dbReference type="InterPro" id="IPR050079">
    <property type="entry name" value="DEAD_box_RNA_helicase"/>
</dbReference>
<evidence type="ECO:0000259" key="9">
    <source>
        <dbReference type="PROSITE" id="PS51195"/>
    </source>
</evidence>
<dbReference type="RefSeq" id="WP_092439112.1">
    <property type="nucleotide sequence ID" value="NZ_FMYP01000043.1"/>
</dbReference>
<evidence type="ECO:0000259" key="7">
    <source>
        <dbReference type="PROSITE" id="PS51192"/>
    </source>
</evidence>
<dbReference type="PROSITE" id="PS51194">
    <property type="entry name" value="HELICASE_CTER"/>
    <property type="match status" value="1"/>
</dbReference>
<keyword evidence="3 10" id="KW-0347">Helicase</keyword>
<evidence type="ECO:0000256" key="5">
    <source>
        <dbReference type="ARBA" id="ARBA00038437"/>
    </source>
</evidence>
<evidence type="ECO:0000259" key="8">
    <source>
        <dbReference type="PROSITE" id="PS51194"/>
    </source>
</evidence>
<dbReference type="Pfam" id="PF00271">
    <property type="entry name" value="Helicase_C"/>
    <property type="match status" value="1"/>
</dbReference>
<dbReference type="InterPro" id="IPR011545">
    <property type="entry name" value="DEAD/DEAH_box_helicase_dom"/>
</dbReference>
<evidence type="ECO:0000313" key="11">
    <source>
        <dbReference type="Proteomes" id="UP000199452"/>
    </source>
</evidence>
<dbReference type="InterPro" id="IPR001650">
    <property type="entry name" value="Helicase_C-like"/>
</dbReference>
<evidence type="ECO:0000313" key="10">
    <source>
        <dbReference type="EMBL" id="SDC67086.1"/>
    </source>
</evidence>
<dbReference type="OrthoDB" id="974172at2"/>
<dbReference type="SMART" id="SM00490">
    <property type="entry name" value="HELICc"/>
    <property type="match status" value="1"/>
</dbReference>
<dbReference type="InterPro" id="IPR027417">
    <property type="entry name" value="P-loop_NTPase"/>
</dbReference>
<dbReference type="GO" id="GO:0016787">
    <property type="term" value="F:hydrolase activity"/>
    <property type="evidence" value="ECO:0007669"/>
    <property type="project" value="UniProtKB-KW"/>
</dbReference>
<name>A0A1G6NIF4_9BACT</name>
<feature type="domain" description="Helicase C-terminal" evidence="8">
    <location>
        <begin position="234"/>
        <end position="378"/>
    </location>
</feature>
<gene>
    <name evidence="10" type="ORF">SAMN05216323_104312</name>
</gene>
<feature type="domain" description="DEAD-box RNA helicase Q" evidence="9">
    <location>
        <begin position="1"/>
        <end position="29"/>
    </location>
</feature>
<dbReference type="Pfam" id="PF00270">
    <property type="entry name" value="DEAD"/>
    <property type="match status" value="1"/>
</dbReference>
<organism evidence="10 11">
    <name type="scientific">Williamwhitmania taraxaci</name>
    <dbReference type="NCBI Taxonomy" id="1640674"/>
    <lineage>
        <taxon>Bacteria</taxon>
        <taxon>Pseudomonadati</taxon>
        <taxon>Bacteroidota</taxon>
        <taxon>Bacteroidia</taxon>
        <taxon>Bacteroidales</taxon>
        <taxon>Williamwhitmaniaceae</taxon>
        <taxon>Williamwhitmania</taxon>
    </lineage>
</organism>
<dbReference type="InterPro" id="IPR014001">
    <property type="entry name" value="Helicase_ATP-bd"/>
</dbReference>
<accession>A0A1G6NIF4</accession>
<keyword evidence="4" id="KW-0067">ATP-binding</keyword>
<dbReference type="STRING" id="1640674.SAMN05216323_104312"/>
<keyword evidence="11" id="KW-1185">Reference proteome</keyword>
<evidence type="ECO:0000256" key="3">
    <source>
        <dbReference type="ARBA" id="ARBA00022806"/>
    </source>
</evidence>
<dbReference type="PROSITE" id="PS51192">
    <property type="entry name" value="HELICASE_ATP_BIND_1"/>
    <property type="match status" value="1"/>
</dbReference>
<dbReference type="PANTHER" id="PTHR47959">
    <property type="entry name" value="ATP-DEPENDENT RNA HELICASE RHLE-RELATED"/>
    <property type="match status" value="1"/>
</dbReference>
<evidence type="ECO:0000256" key="4">
    <source>
        <dbReference type="ARBA" id="ARBA00022840"/>
    </source>
</evidence>